<comment type="caution">
    <text evidence="1">The sequence shown here is derived from an EMBL/GenBank/DDBJ whole genome shotgun (WGS) entry which is preliminary data.</text>
</comment>
<name>A0A5N4EIK0_CAMDR</name>
<dbReference type="AlphaFoldDB" id="A0A5N4EIK0"/>
<reference evidence="1 2" key="1">
    <citation type="journal article" date="2019" name="Mol. Ecol. Resour.">
        <title>Improving Illumina assemblies with Hi-C and long reads: an example with the North African dromedary.</title>
        <authorList>
            <person name="Elbers J.P."/>
            <person name="Rogers M.F."/>
            <person name="Perelman P.L."/>
            <person name="Proskuryakova A.A."/>
            <person name="Serdyukova N.A."/>
            <person name="Johnson W.E."/>
            <person name="Horin P."/>
            <person name="Corander J."/>
            <person name="Murphy D."/>
            <person name="Burger P.A."/>
        </authorList>
    </citation>
    <scope>NUCLEOTIDE SEQUENCE [LARGE SCALE GENOMIC DNA]</scope>
    <source>
        <strain evidence="1">Drom800</strain>
        <tissue evidence="1">Blood</tissue>
    </source>
</reference>
<sequence>MSSVALFGACSTVLGREAEKGGGAGGGEKERGDALRMRASAYANLLYIQRAKWDDLSLHLQHHVRRTAPACSFRTQEVRAKSPDWLPRFGNLKRAHIFRPTSIELPSTRKGPKWRAKVCGCPHRGTSRCMCVGLQCLGSEHHTRSIGGDAMSVAALGKCGRKATSF</sequence>
<accession>A0A5N4EIK0</accession>
<dbReference type="Proteomes" id="UP000299084">
    <property type="component" value="Unassembled WGS sequence"/>
</dbReference>
<evidence type="ECO:0000313" key="2">
    <source>
        <dbReference type="Proteomes" id="UP000299084"/>
    </source>
</evidence>
<dbReference type="EMBL" id="JWIN03000001">
    <property type="protein sequence ID" value="KAB1283185.1"/>
    <property type="molecule type" value="Genomic_DNA"/>
</dbReference>
<keyword evidence="2" id="KW-1185">Reference proteome</keyword>
<proteinExistence type="predicted"/>
<organism evidence="1 2">
    <name type="scientific">Camelus dromedarius</name>
    <name type="common">Dromedary</name>
    <name type="synonym">Arabian camel</name>
    <dbReference type="NCBI Taxonomy" id="9838"/>
    <lineage>
        <taxon>Eukaryota</taxon>
        <taxon>Metazoa</taxon>
        <taxon>Chordata</taxon>
        <taxon>Craniata</taxon>
        <taxon>Vertebrata</taxon>
        <taxon>Euteleostomi</taxon>
        <taxon>Mammalia</taxon>
        <taxon>Eutheria</taxon>
        <taxon>Laurasiatheria</taxon>
        <taxon>Artiodactyla</taxon>
        <taxon>Tylopoda</taxon>
        <taxon>Camelidae</taxon>
        <taxon>Camelus</taxon>
    </lineage>
</organism>
<protein>
    <submittedName>
        <fullName evidence="1">Uncharacterized protein</fullName>
    </submittedName>
</protein>
<gene>
    <name evidence="1" type="ORF">Cadr_000000600</name>
</gene>
<evidence type="ECO:0000313" key="1">
    <source>
        <dbReference type="EMBL" id="KAB1283185.1"/>
    </source>
</evidence>